<name>A0ACD3QS10_LARCR</name>
<accession>A0ACD3QS10</accession>
<dbReference type="Proteomes" id="UP000793456">
    <property type="component" value="Chromosome XV"/>
</dbReference>
<gene>
    <name evidence="1" type="ORF">E3U43_002313</name>
</gene>
<proteinExistence type="predicted"/>
<organism evidence="1 2">
    <name type="scientific">Larimichthys crocea</name>
    <name type="common">Large yellow croaker</name>
    <name type="synonym">Pseudosciaena crocea</name>
    <dbReference type="NCBI Taxonomy" id="215358"/>
    <lineage>
        <taxon>Eukaryota</taxon>
        <taxon>Metazoa</taxon>
        <taxon>Chordata</taxon>
        <taxon>Craniata</taxon>
        <taxon>Vertebrata</taxon>
        <taxon>Euteleostomi</taxon>
        <taxon>Actinopterygii</taxon>
        <taxon>Neopterygii</taxon>
        <taxon>Teleostei</taxon>
        <taxon>Neoteleostei</taxon>
        <taxon>Acanthomorphata</taxon>
        <taxon>Eupercaria</taxon>
        <taxon>Sciaenidae</taxon>
        <taxon>Larimichthys</taxon>
    </lineage>
</organism>
<protein>
    <submittedName>
        <fullName evidence="1">Uncharacterized protein</fullName>
    </submittedName>
</protein>
<evidence type="ECO:0000313" key="1">
    <source>
        <dbReference type="EMBL" id="TMS09654.1"/>
    </source>
</evidence>
<sequence>MSVDWVGFSYAALVSAGGIMGYLKAGSSTSLVAGLLFGLLAAVGAYLASQNPKNVWLSLAFTNTWQQLCPLLLRKCRHLGNAGRGDGTEVSQLVEVHASWFNDFSECTGADEDHHWDAEETT</sequence>
<evidence type="ECO:0000313" key="2">
    <source>
        <dbReference type="Proteomes" id="UP000793456"/>
    </source>
</evidence>
<comment type="caution">
    <text evidence="1">The sequence shown here is derived from an EMBL/GenBank/DDBJ whole genome shotgun (WGS) entry which is preliminary data.</text>
</comment>
<dbReference type="EMBL" id="CM011688">
    <property type="protein sequence ID" value="TMS09654.1"/>
    <property type="molecule type" value="Genomic_DNA"/>
</dbReference>
<reference evidence="1" key="1">
    <citation type="submission" date="2018-11" db="EMBL/GenBank/DDBJ databases">
        <title>The sequence and de novo assembly of Larimichthys crocea genome using PacBio and Hi-C technologies.</title>
        <authorList>
            <person name="Xu P."/>
            <person name="Chen B."/>
            <person name="Zhou Z."/>
            <person name="Ke Q."/>
            <person name="Wu Y."/>
            <person name="Bai H."/>
            <person name="Pu F."/>
        </authorList>
    </citation>
    <scope>NUCLEOTIDE SEQUENCE</scope>
    <source>
        <tissue evidence="1">Muscle</tissue>
    </source>
</reference>
<keyword evidence="2" id="KW-1185">Reference proteome</keyword>